<dbReference type="AlphaFoldDB" id="A0AAE9XUB6"/>
<accession>A0AAE9XUB6</accession>
<keyword evidence="1 3" id="KW-0732">Signal</keyword>
<feature type="domain" description="Solute-binding protein family 3/N-terminal" evidence="4">
    <location>
        <begin position="32"/>
        <end position="249"/>
    </location>
</feature>
<dbReference type="InterPro" id="IPR001638">
    <property type="entry name" value="Solute-binding_3/MltF_N"/>
</dbReference>
<organism evidence="5 6">
    <name type="scientific">Gimibacter soli</name>
    <dbReference type="NCBI Taxonomy" id="3024400"/>
    <lineage>
        <taxon>Bacteria</taxon>
        <taxon>Pseudomonadati</taxon>
        <taxon>Pseudomonadota</taxon>
        <taxon>Alphaproteobacteria</taxon>
        <taxon>Kordiimonadales</taxon>
        <taxon>Temperatibacteraceae</taxon>
        <taxon>Gimibacter</taxon>
    </lineage>
</organism>
<dbReference type="KEGG" id="gso:PH603_06870"/>
<dbReference type="Pfam" id="PF00497">
    <property type="entry name" value="SBP_bac_3"/>
    <property type="match status" value="1"/>
</dbReference>
<evidence type="ECO:0000256" key="1">
    <source>
        <dbReference type="ARBA" id="ARBA00022729"/>
    </source>
</evidence>
<name>A0AAE9XUB6_9PROT</name>
<gene>
    <name evidence="5" type="ORF">PH603_06870</name>
</gene>
<reference evidence="5" key="1">
    <citation type="submission" date="2023-01" db="EMBL/GenBank/DDBJ databases">
        <title>The genome sequence of Kordiimonadaceae bacterium 6D33.</title>
        <authorList>
            <person name="Liu Y."/>
        </authorList>
    </citation>
    <scope>NUCLEOTIDE SEQUENCE</scope>
    <source>
        <strain evidence="5">6D33</strain>
    </source>
</reference>
<evidence type="ECO:0000256" key="3">
    <source>
        <dbReference type="SAM" id="SignalP"/>
    </source>
</evidence>
<evidence type="ECO:0000259" key="4">
    <source>
        <dbReference type="SMART" id="SM00062"/>
    </source>
</evidence>
<feature type="region of interest" description="Disordered" evidence="2">
    <location>
        <begin position="248"/>
        <end position="272"/>
    </location>
</feature>
<feature type="signal peptide" evidence="3">
    <location>
        <begin position="1"/>
        <end position="23"/>
    </location>
</feature>
<evidence type="ECO:0000256" key="2">
    <source>
        <dbReference type="SAM" id="MobiDB-lite"/>
    </source>
</evidence>
<dbReference type="RefSeq" id="WP_289505297.1">
    <property type="nucleotide sequence ID" value="NZ_CP116805.1"/>
</dbReference>
<keyword evidence="6" id="KW-1185">Reference proteome</keyword>
<dbReference type="SUPFAM" id="SSF53850">
    <property type="entry name" value="Periplasmic binding protein-like II"/>
    <property type="match status" value="1"/>
</dbReference>
<feature type="compositionally biased region" description="Acidic residues" evidence="2">
    <location>
        <begin position="254"/>
        <end position="265"/>
    </location>
</feature>
<proteinExistence type="predicted"/>
<dbReference type="PANTHER" id="PTHR35936:SF35">
    <property type="entry name" value="L-CYSTINE-BINDING PROTEIN TCYJ"/>
    <property type="match status" value="1"/>
</dbReference>
<protein>
    <submittedName>
        <fullName evidence="5">Transporter substrate-binding domain-containing protein</fullName>
    </submittedName>
</protein>
<dbReference type="EMBL" id="CP116805">
    <property type="protein sequence ID" value="WCL55480.1"/>
    <property type="molecule type" value="Genomic_DNA"/>
</dbReference>
<dbReference type="Proteomes" id="UP001217500">
    <property type="component" value="Chromosome"/>
</dbReference>
<dbReference type="SMART" id="SM00062">
    <property type="entry name" value="PBPb"/>
    <property type="match status" value="1"/>
</dbReference>
<feature type="chain" id="PRO_5042112697" evidence="3">
    <location>
        <begin position="24"/>
        <end position="272"/>
    </location>
</feature>
<dbReference type="PANTHER" id="PTHR35936">
    <property type="entry name" value="MEMBRANE-BOUND LYTIC MUREIN TRANSGLYCOSYLASE F"/>
    <property type="match status" value="1"/>
</dbReference>
<dbReference type="Gene3D" id="3.40.190.10">
    <property type="entry name" value="Periplasmic binding protein-like II"/>
    <property type="match status" value="2"/>
</dbReference>
<sequence length="272" mass="29872">MIRPALRLFGILTALVVPQVAQADDQTKKPAPLVIGTMQEVPPYVFEHPSRGIDIDIIRAAFARMGREVVIMHVPTLRLERLLSSGRAHAISVNSADVKGCIPSQPFSYWRDAVLVRKGLPKGVYSMIDLAGLNVATFPKAERALGNALKPFIRYFGSYNYLINTDALDLLQRGRLDAYIGDRLLVEYSLNERGWEGELPYELAFDLPPTPRLLCFSDKAMAARFDAALAEIQAAGADQQINNVYLGRLRGEDDTPADEAGEDPAPEAPAAP</sequence>
<evidence type="ECO:0000313" key="5">
    <source>
        <dbReference type="EMBL" id="WCL55480.1"/>
    </source>
</evidence>
<evidence type="ECO:0000313" key="6">
    <source>
        <dbReference type="Proteomes" id="UP001217500"/>
    </source>
</evidence>